<feature type="region of interest" description="Disordered" evidence="1">
    <location>
        <begin position="63"/>
        <end position="142"/>
    </location>
</feature>
<name>A0AAV2LRY8_KNICA</name>
<sequence length="142" mass="15768">MNQRPQEFEQQKLVPESVLLCFGKAPRVPEEELSGRTVTELWKRFKPHLQDFQRVLQGKGPWSAAKQRCSSLKQSGGTSSGHRVHSLSPPAVLKPRSLCSSPVEEGGAVEPQHTSVMRAVKSTVTQSGKSRATFHNKRIRSP</sequence>
<evidence type="ECO:0000313" key="3">
    <source>
        <dbReference type="Proteomes" id="UP001497482"/>
    </source>
</evidence>
<evidence type="ECO:0000256" key="1">
    <source>
        <dbReference type="SAM" id="MobiDB-lite"/>
    </source>
</evidence>
<feature type="compositionally biased region" description="Basic residues" evidence="1">
    <location>
        <begin position="132"/>
        <end position="142"/>
    </location>
</feature>
<protein>
    <submittedName>
        <fullName evidence="2">Uncharacterized protein</fullName>
    </submittedName>
</protein>
<organism evidence="2 3">
    <name type="scientific">Knipowitschia caucasica</name>
    <name type="common">Caucasian dwarf goby</name>
    <name type="synonym">Pomatoschistus caucasicus</name>
    <dbReference type="NCBI Taxonomy" id="637954"/>
    <lineage>
        <taxon>Eukaryota</taxon>
        <taxon>Metazoa</taxon>
        <taxon>Chordata</taxon>
        <taxon>Craniata</taxon>
        <taxon>Vertebrata</taxon>
        <taxon>Euteleostomi</taxon>
        <taxon>Actinopterygii</taxon>
        <taxon>Neopterygii</taxon>
        <taxon>Teleostei</taxon>
        <taxon>Neoteleostei</taxon>
        <taxon>Acanthomorphata</taxon>
        <taxon>Gobiaria</taxon>
        <taxon>Gobiiformes</taxon>
        <taxon>Gobioidei</taxon>
        <taxon>Gobiidae</taxon>
        <taxon>Gobiinae</taxon>
        <taxon>Knipowitschia</taxon>
    </lineage>
</organism>
<gene>
    <name evidence="2" type="ORF">KC01_LOCUS30221</name>
</gene>
<dbReference type="EMBL" id="OZ035825">
    <property type="protein sequence ID" value="CAL1602454.1"/>
    <property type="molecule type" value="Genomic_DNA"/>
</dbReference>
<proteinExistence type="predicted"/>
<keyword evidence="3" id="KW-1185">Reference proteome</keyword>
<reference evidence="2 3" key="1">
    <citation type="submission" date="2024-04" db="EMBL/GenBank/DDBJ databases">
        <authorList>
            <person name="Waldvogel A.-M."/>
            <person name="Schoenle A."/>
        </authorList>
    </citation>
    <scope>NUCLEOTIDE SEQUENCE [LARGE SCALE GENOMIC DNA]</scope>
</reference>
<feature type="compositionally biased region" description="Polar residues" evidence="1">
    <location>
        <begin position="68"/>
        <end position="81"/>
    </location>
</feature>
<dbReference type="AlphaFoldDB" id="A0AAV2LRY8"/>
<evidence type="ECO:0000313" key="2">
    <source>
        <dbReference type="EMBL" id="CAL1602454.1"/>
    </source>
</evidence>
<accession>A0AAV2LRY8</accession>
<dbReference type="Proteomes" id="UP001497482">
    <property type="component" value="Chromosome 3"/>
</dbReference>